<gene>
    <name evidence="2" type="ORF">EVAR_65655_1</name>
</gene>
<sequence length="92" mass="9692">MGVLRIIEAKDLLGCGVPCSSSGARSRGPQAPAVEPRRRYSGPSAGAAGALEAGAPARTRSPCKTLPIAPRFGRGRLTTYVTPRREMELTTR</sequence>
<accession>A0A4C1ZAC0</accession>
<dbReference type="EMBL" id="BGZK01001626">
    <property type="protein sequence ID" value="GBP83567.1"/>
    <property type="molecule type" value="Genomic_DNA"/>
</dbReference>
<organism evidence="2 3">
    <name type="scientific">Eumeta variegata</name>
    <name type="common">Bagworm moth</name>
    <name type="synonym">Eumeta japonica</name>
    <dbReference type="NCBI Taxonomy" id="151549"/>
    <lineage>
        <taxon>Eukaryota</taxon>
        <taxon>Metazoa</taxon>
        <taxon>Ecdysozoa</taxon>
        <taxon>Arthropoda</taxon>
        <taxon>Hexapoda</taxon>
        <taxon>Insecta</taxon>
        <taxon>Pterygota</taxon>
        <taxon>Neoptera</taxon>
        <taxon>Endopterygota</taxon>
        <taxon>Lepidoptera</taxon>
        <taxon>Glossata</taxon>
        <taxon>Ditrysia</taxon>
        <taxon>Tineoidea</taxon>
        <taxon>Psychidae</taxon>
        <taxon>Oiketicinae</taxon>
        <taxon>Eumeta</taxon>
    </lineage>
</organism>
<reference evidence="2 3" key="1">
    <citation type="journal article" date="2019" name="Commun. Biol.">
        <title>The bagworm genome reveals a unique fibroin gene that provides high tensile strength.</title>
        <authorList>
            <person name="Kono N."/>
            <person name="Nakamura H."/>
            <person name="Ohtoshi R."/>
            <person name="Tomita M."/>
            <person name="Numata K."/>
            <person name="Arakawa K."/>
        </authorList>
    </citation>
    <scope>NUCLEOTIDE SEQUENCE [LARGE SCALE GENOMIC DNA]</scope>
</reference>
<keyword evidence="3" id="KW-1185">Reference proteome</keyword>
<evidence type="ECO:0000256" key="1">
    <source>
        <dbReference type="SAM" id="MobiDB-lite"/>
    </source>
</evidence>
<protein>
    <submittedName>
        <fullName evidence="2">Uncharacterized protein</fullName>
    </submittedName>
</protein>
<dbReference type="AlphaFoldDB" id="A0A4C1ZAC0"/>
<name>A0A4C1ZAC0_EUMVA</name>
<evidence type="ECO:0000313" key="2">
    <source>
        <dbReference type="EMBL" id="GBP83567.1"/>
    </source>
</evidence>
<evidence type="ECO:0000313" key="3">
    <source>
        <dbReference type="Proteomes" id="UP000299102"/>
    </source>
</evidence>
<feature type="region of interest" description="Disordered" evidence="1">
    <location>
        <begin position="18"/>
        <end position="68"/>
    </location>
</feature>
<feature type="compositionally biased region" description="Low complexity" evidence="1">
    <location>
        <begin position="41"/>
        <end position="57"/>
    </location>
</feature>
<comment type="caution">
    <text evidence="2">The sequence shown here is derived from an EMBL/GenBank/DDBJ whole genome shotgun (WGS) entry which is preliminary data.</text>
</comment>
<dbReference type="Proteomes" id="UP000299102">
    <property type="component" value="Unassembled WGS sequence"/>
</dbReference>
<proteinExistence type="predicted"/>